<accession>A0AA88AII7</accession>
<evidence type="ECO:0000259" key="4">
    <source>
        <dbReference type="Pfam" id="PF03081"/>
    </source>
</evidence>
<comment type="similarity">
    <text evidence="1 3">Belongs to the EXO70 family.</text>
</comment>
<keyword evidence="3" id="KW-0653">Protein transport</keyword>
<dbReference type="PANTHER" id="PTHR12542:SF49">
    <property type="entry name" value="EXOCYST SUBUNIT EXO70 FAMILY PROTEIN"/>
    <property type="match status" value="1"/>
</dbReference>
<dbReference type="GO" id="GO:0015031">
    <property type="term" value="P:protein transport"/>
    <property type="evidence" value="ECO:0007669"/>
    <property type="project" value="UniProtKB-KW"/>
</dbReference>
<gene>
    <name evidence="5" type="ORF">TIFTF001_021718</name>
</gene>
<dbReference type="InterPro" id="IPR016159">
    <property type="entry name" value="Cullin_repeat-like_dom_sf"/>
</dbReference>
<dbReference type="GO" id="GO:0006887">
    <property type="term" value="P:exocytosis"/>
    <property type="evidence" value="ECO:0007669"/>
    <property type="project" value="UniProtKB-KW"/>
</dbReference>
<organism evidence="5 6">
    <name type="scientific">Ficus carica</name>
    <name type="common">Common fig</name>
    <dbReference type="NCBI Taxonomy" id="3494"/>
    <lineage>
        <taxon>Eukaryota</taxon>
        <taxon>Viridiplantae</taxon>
        <taxon>Streptophyta</taxon>
        <taxon>Embryophyta</taxon>
        <taxon>Tracheophyta</taxon>
        <taxon>Spermatophyta</taxon>
        <taxon>Magnoliopsida</taxon>
        <taxon>eudicotyledons</taxon>
        <taxon>Gunneridae</taxon>
        <taxon>Pentapetalae</taxon>
        <taxon>rosids</taxon>
        <taxon>fabids</taxon>
        <taxon>Rosales</taxon>
        <taxon>Moraceae</taxon>
        <taxon>Ficeae</taxon>
        <taxon>Ficus</taxon>
    </lineage>
</organism>
<dbReference type="GO" id="GO:0000145">
    <property type="term" value="C:exocyst"/>
    <property type="evidence" value="ECO:0007669"/>
    <property type="project" value="InterPro"/>
</dbReference>
<feature type="domain" description="Exocyst complex subunit Exo70 C-terminal" evidence="4">
    <location>
        <begin position="272"/>
        <end position="636"/>
    </location>
</feature>
<sequence length="648" mass="73818">MAMAESKYTFPELDGEEKLIAAIKHIASALGAYTNLTDEARRVLVDLGTQLTSIAQPDEKNGETISEIASLLDAVQEKVMRCEADRYMIWDVAGPDEAFEYLNAVDEARKLIERLESFSLDNPEDEDKRYELQRRARDVLQDALVRLEEEFKHILVQNRQVFWPVHTPLSFSDADSLDLGADSIEGSVYKDCISRMSEEIVDFIGKGAIPKLRSIANLMFNSKWDRECTQAYISVRKDAFEECLFMLNVDEKLNIDEVSSMSWASWKSKIRRWLQAVKIFVRVFLASEICLCDQIFGELGSVTYCFLEASKGSILQLLDFGHAISIGPKKPERVFLILDMHEMLTAFLPDIEALYMGDEGSLVTLKYHELLRRLGDSVRAAYVDFENIIASDNSTNPKSGGLHPLSKHVMNYIKTLADYAETLNVVFKDQNEERDHTELLSANLIQTTGGISSSSSCKLTPISRRFASLATLLEGNLDTKSKLYQNASLQHLFMMNNINYMARKVKGSELKTIFGDEWIGKHNGLCHKYAMDYERASWGSTLSLFKDSGVFDLGSYSARKILIKERLRSFYIAFEEIYKTQTAWTVTDIELREDLRISISLKVIPAYRSFVGRYIDSIDDRYFKYSADDLENYLLDLFEGTPKSLSKK</sequence>
<dbReference type="GO" id="GO:0005546">
    <property type="term" value="F:phosphatidylinositol-4,5-bisphosphate binding"/>
    <property type="evidence" value="ECO:0007669"/>
    <property type="project" value="InterPro"/>
</dbReference>
<comment type="function">
    <text evidence="3">Component of the exocyst complex.</text>
</comment>
<keyword evidence="6" id="KW-1185">Reference proteome</keyword>
<name>A0AA88AII7_FICCA</name>
<dbReference type="EMBL" id="BTGU01000042">
    <property type="protein sequence ID" value="GMN52575.1"/>
    <property type="molecule type" value="Genomic_DNA"/>
</dbReference>
<dbReference type="AlphaFoldDB" id="A0AA88AII7"/>
<keyword evidence="3" id="KW-0268">Exocytosis</keyword>
<evidence type="ECO:0000313" key="5">
    <source>
        <dbReference type="EMBL" id="GMN52575.1"/>
    </source>
</evidence>
<comment type="caution">
    <text evidence="5">The sequence shown here is derived from an EMBL/GenBank/DDBJ whole genome shotgun (WGS) entry which is preliminary data.</text>
</comment>
<keyword evidence="2 3" id="KW-0813">Transport</keyword>
<proteinExistence type="inferred from homology"/>
<dbReference type="InterPro" id="IPR046364">
    <property type="entry name" value="Exo70_C"/>
</dbReference>
<reference evidence="5" key="1">
    <citation type="submission" date="2023-07" db="EMBL/GenBank/DDBJ databases">
        <title>draft genome sequence of fig (Ficus carica).</title>
        <authorList>
            <person name="Takahashi T."/>
            <person name="Nishimura K."/>
        </authorList>
    </citation>
    <scope>NUCLEOTIDE SEQUENCE</scope>
</reference>
<dbReference type="Pfam" id="PF20669">
    <property type="entry name" value="Exo70_N"/>
    <property type="match status" value="1"/>
</dbReference>
<evidence type="ECO:0000256" key="1">
    <source>
        <dbReference type="ARBA" id="ARBA00006756"/>
    </source>
</evidence>
<dbReference type="Pfam" id="PF03081">
    <property type="entry name" value="Exo70_C"/>
    <property type="match status" value="1"/>
</dbReference>
<evidence type="ECO:0000256" key="3">
    <source>
        <dbReference type="RuleBase" id="RU365026"/>
    </source>
</evidence>
<dbReference type="PANTHER" id="PTHR12542">
    <property type="entry name" value="EXOCYST COMPLEX PROTEIN EXO70"/>
    <property type="match status" value="1"/>
</dbReference>
<protein>
    <recommendedName>
        <fullName evidence="3">Exocyst subunit Exo70 family protein</fullName>
    </recommendedName>
</protein>
<dbReference type="Gene3D" id="1.20.1280.170">
    <property type="entry name" value="Exocyst complex component Exo70"/>
    <property type="match status" value="1"/>
</dbReference>
<evidence type="ECO:0000313" key="6">
    <source>
        <dbReference type="Proteomes" id="UP001187192"/>
    </source>
</evidence>
<dbReference type="SUPFAM" id="SSF74788">
    <property type="entry name" value="Cullin repeat-like"/>
    <property type="match status" value="1"/>
</dbReference>
<evidence type="ECO:0000256" key="2">
    <source>
        <dbReference type="ARBA" id="ARBA00022448"/>
    </source>
</evidence>
<dbReference type="InterPro" id="IPR004140">
    <property type="entry name" value="Exo70"/>
</dbReference>
<dbReference type="Proteomes" id="UP001187192">
    <property type="component" value="Unassembled WGS sequence"/>
</dbReference>